<keyword evidence="5 8" id="KW-0812">Transmembrane</keyword>
<feature type="transmembrane region" description="Helical" evidence="8">
    <location>
        <begin position="72"/>
        <end position="90"/>
    </location>
</feature>
<accession>A0A5C8NKF6</accession>
<sequence>MDVLLFIVIILVASILQTSTGFGFSILATPFLLLLFEPLEAIQMNLALSLVISLALITKIKQDIDTDILKRFIIGSIVGLPLGIITFLLIDIKQLKLGISIIILLLTLLLMAHFRIQSSKKRDFSVGGISGLLTTSIGMPGPPLLLYFSGTETKKEKLRGTTLAFYLFIYLVSLIIHVIFVGTNHKVWISSGVALPLVLIGLYVGQLLFKKMNQKAFRIFTYILLLFTGIYLFIESF</sequence>
<evidence type="ECO:0000256" key="6">
    <source>
        <dbReference type="ARBA" id="ARBA00022989"/>
    </source>
</evidence>
<evidence type="ECO:0000313" key="9">
    <source>
        <dbReference type="EMBL" id="TXL61620.1"/>
    </source>
</evidence>
<keyword evidence="6 8" id="KW-1133">Transmembrane helix</keyword>
<protein>
    <recommendedName>
        <fullName evidence="8">Probable membrane transporter protein</fullName>
    </recommendedName>
</protein>
<keyword evidence="3" id="KW-0813">Transport</keyword>
<dbReference type="Proteomes" id="UP000321574">
    <property type="component" value="Unassembled WGS sequence"/>
</dbReference>
<feature type="transmembrane region" description="Helical" evidence="8">
    <location>
        <begin position="163"/>
        <end position="181"/>
    </location>
</feature>
<feature type="transmembrane region" description="Helical" evidence="8">
    <location>
        <begin position="187"/>
        <end position="209"/>
    </location>
</feature>
<evidence type="ECO:0000256" key="7">
    <source>
        <dbReference type="ARBA" id="ARBA00023136"/>
    </source>
</evidence>
<comment type="similarity">
    <text evidence="2 8">Belongs to the 4-toluene sulfonate uptake permease (TSUP) (TC 2.A.102) family.</text>
</comment>
<name>A0A5C8NKF6_9BACI</name>
<comment type="caution">
    <text evidence="9">The sequence shown here is derived from an EMBL/GenBank/DDBJ whole genome shotgun (WGS) entry which is preliminary data.</text>
</comment>
<evidence type="ECO:0000256" key="8">
    <source>
        <dbReference type="RuleBase" id="RU363041"/>
    </source>
</evidence>
<evidence type="ECO:0000256" key="4">
    <source>
        <dbReference type="ARBA" id="ARBA00022475"/>
    </source>
</evidence>
<dbReference type="GO" id="GO:0005886">
    <property type="term" value="C:plasma membrane"/>
    <property type="evidence" value="ECO:0007669"/>
    <property type="project" value="UniProtKB-SubCell"/>
</dbReference>
<dbReference type="Pfam" id="PF01925">
    <property type="entry name" value="TauE"/>
    <property type="match status" value="1"/>
</dbReference>
<organism evidence="9 10">
    <name type="scientific">Cerasibacillus terrae</name>
    <dbReference type="NCBI Taxonomy" id="2498845"/>
    <lineage>
        <taxon>Bacteria</taxon>
        <taxon>Bacillati</taxon>
        <taxon>Bacillota</taxon>
        <taxon>Bacilli</taxon>
        <taxon>Bacillales</taxon>
        <taxon>Bacillaceae</taxon>
        <taxon>Cerasibacillus</taxon>
    </lineage>
</organism>
<evidence type="ECO:0000256" key="5">
    <source>
        <dbReference type="ARBA" id="ARBA00022692"/>
    </source>
</evidence>
<dbReference type="InterPro" id="IPR002781">
    <property type="entry name" value="TM_pro_TauE-like"/>
</dbReference>
<dbReference type="RefSeq" id="WP_147669016.1">
    <property type="nucleotide sequence ID" value="NZ_VDUW01000011.1"/>
</dbReference>
<keyword evidence="4 8" id="KW-1003">Cell membrane</keyword>
<reference evidence="9 10" key="1">
    <citation type="submission" date="2019-06" db="EMBL/GenBank/DDBJ databases">
        <title>Cerasibacillus sp. nov., isolated from maize field.</title>
        <authorList>
            <person name="Lin S.-Y."/>
            <person name="Tsai C.-F."/>
            <person name="Young C.-C."/>
        </authorList>
    </citation>
    <scope>NUCLEOTIDE SEQUENCE [LARGE SCALE GENOMIC DNA]</scope>
    <source>
        <strain evidence="9 10">CC-CFT480</strain>
    </source>
</reference>
<dbReference type="PANTHER" id="PTHR30269:SF37">
    <property type="entry name" value="MEMBRANE TRANSPORTER PROTEIN"/>
    <property type="match status" value="1"/>
</dbReference>
<evidence type="ECO:0000256" key="3">
    <source>
        <dbReference type="ARBA" id="ARBA00022448"/>
    </source>
</evidence>
<dbReference type="PANTHER" id="PTHR30269">
    <property type="entry name" value="TRANSMEMBRANE PROTEIN YFCA"/>
    <property type="match status" value="1"/>
</dbReference>
<evidence type="ECO:0000256" key="1">
    <source>
        <dbReference type="ARBA" id="ARBA00004651"/>
    </source>
</evidence>
<gene>
    <name evidence="9" type="ORF">FHP05_13080</name>
</gene>
<feature type="transmembrane region" description="Helical" evidence="8">
    <location>
        <begin position="216"/>
        <end position="234"/>
    </location>
</feature>
<feature type="transmembrane region" description="Helical" evidence="8">
    <location>
        <begin position="96"/>
        <end position="114"/>
    </location>
</feature>
<dbReference type="EMBL" id="VDUW01000011">
    <property type="protein sequence ID" value="TXL61620.1"/>
    <property type="molecule type" value="Genomic_DNA"/>
</dbReference>
<comment type="subcellular location">
    <subcellularLocation>
        <location evidence="1 8">Cell membrane</location>
        <topology evidence="1 8">Multi-pass membrane protein</topology>
    </subcellularLocation>
</comment>
<keyword evidence="7 8" id="KW-0472">Membrane</keyword>
<dbReference type="AlphaFoldDB" id="A0A5C8NKF6"/>
<dbReference type="InterPro" id="IPR052017">
    <property type="entry name" value="TSUP"/>
</dbReference>
<evidence type="ECO:0000313" key="10">
    <source>
        <dbReference type="Proteomes" id="UP000321574"/>
    </source>
</evidence>
<dbReference type="OrthoDB" id="7843147at2"/>
<evidence type="ECO:0000256" key="2">
    <source>
        <dbReference type="ARBA" id="ARBA00009142"/>
    </source>
</evidence>
<keyword evidence="10" id="KW-1185">Reference proteome</keyword>
<proteinExistence type="inferred from homology"/>